<keyword evidence="3" id="KW-1185">Reference proteome</keyword>
<comment type="caution">
    <text evidence="2">The sequence shown here is derived from an EMBL/GenBank/DDBJ whole genome shotgun (WGS) entry which is preliminary data.</text>
</comment>
<feature type="transmembrane region" description="Helical" evidence="1">
    <location>
        <begin position="39"/>
        <end position="57"/>
    </location>
</feature>
<organism evidence="2 3">
    <name type="scientific">Aliidiomarina halalkaliphila</name>
    <dbReference type="NCBI Taxonomy" id="2593535"/>
    <lineage>
        <taxon>Bacteria</taxon>
        <taxon>Pseudomonadati</taxon>
        <taxon>Pseudomonadota</taxon>
        <taxon>Gammaproteobacteria</taxon>
        <taxon>Alteromonadales</taxon>
        <taxon>Idiomarinaceae</taxon>
        <taxon>Aliidiomarina</taxon>
    </lineage>
</organism>
<gene>
    <name evidence="2" type="ORF">FM042_00825</name>
</gene>
<dbReference type="Proteomes" id="UP000320359">
    <property type="component" value="Unassembled WGS sequence"/>
</dbReference>
<feature type="transmembrane region" description="Helical" evidence="1">
    <location>
        <begin position="64"/>
        <end position="88"/>
    </location>
</feature>
<keyword evidence="1" id="KW-0812">Transmembrane</keyword>
<dbReference type="AlphaFoldDB" id="A0A552X661"/>
<accession>A0A552X661</accession>
<keyword evidence="1" id="KW-0472">Membrane</keyword>
<proteinExistence type="predicted"/>
<name>A0A552X661_9GAMM</name>
<evidence type="ECO:0000256" key="1">
    <source>
        <dbReference type="SAM" id="Phobius"/>
    </source>
</evidence>
<evidence type="ECO:0000313" key="2">
    <source>
        <dbReference type="EMBL" id="TRW50496.1"/>
    </source>
</evidence>
<reference evidence="2 3" key="1">
    <citation type="submission" date="2019-07" db="EMBL/GenBank/DDBJ databases">
        <authorList>
            <person name="Yang M."/>
            <person name="Zhao D."/>
            <person name="Xiang H."/>
        </authorList>
    </citation>
    <scope>NUCLEOTIDE SEQUENCE [LARGE SCALE GENOMIC DNA]</scope>
    <source>
        <strain evidence="2 3">IM1326</strain>
    </source>
</reference>
<evidence type="ECO:0000313" key="3">
    <source>
        <dbReference type="Proteomes" id="UP000320359"/>
    </source>
</evidence>
<feature type="transmembrane region" description="Helical" evidence="1">
    <location>
        <begin position="7"/>
        <end position="27"/>
    </location>
</feature>
<keyword evidence="1" id="KW-1133">Transmembrane helix</keyword>
<sequence>MILSNRVFGWIAVATGALLLIPLVAMQFTQEVNWDLTDFIVMGSLIFVTASVFILVARRLPRKHWGIIGIGFLVLFVYLWAELAVGIFTNWGS</sequence>
<protein>
    <submittedName>
        <fullName evidence="2">Uncharacterized protein</fullName>
    </submittedName>
</protein>
<dbReference type="OrthoDB" id="9813621at2"/>
<dbReference type="EMBL" id="VJWL01000001">
    <property type="protein sequence ID" value="TRW50496.1"/>
    <property type="molecule type" value="Genomic_DNA"/>
</dbReference>